<dbReference type="Proteomes" id="UP000612282">
    <property type="component" value="Unassembled WGS sequence"/>
</dbReference>
<dbReference type="InterPro" id="IPR035919">
    <property type="entry name" value="EAL_sf"/>
</dbReference>
<gene>
    <name evidence="4" type="ORF">Aco03nite_007070</name>
</gene>
<feature type="transmembrane region" description="Helical" evidence="1">
    <location>
        <begin position="148"/>
        <end position="165"/>
    </location>
</feature>
<dbReference type="CDD" id="cd01949">
    <property type="entry name" value="GGDEF"/>
    <property type="match status" value="1"/>
</dbReference>
<dbReference type="SUPFAM" id="SSF55073">
    <property type="entry name" value="Nucleotide cyclase"/>
    <property type="match status" value="1"/>
</dbReference>
<dbReference type="Pfam" id="PF00563">
    <property type="entry name" value="EAL"/>
    <property type="match status" value="1"/>
</dbReference>
<reference evidence="4 5" key="1">
    <citation type="submission" date="2021-01" db="EMBL/GenBank/DDBJ databases">
        <title>Whole genome shotgun sequence of Actinoplanes couchii NBRC 106145.</title>
        <authorList>
            <person name="Komaki H."/>
            <person name="Tamura T."/>
        </authorList>
    </citation>
    <scope>NUCLEOTIDE SEQUENCE [LARGE SCALE GENOMIC DNA]</scope>
    <source>
        <strain evidence="4 5">NBRC 106145</strain>
    </source>
</reference>
<dbReference type="Gene3D" id="3.30.70.270">
    <property type="match status" value="1"/>
</dbReference>
<evidence type="ECO:0000313" key="5">
    <source>
        <dbReference type="Proteomes" id="UP000612282"/>
    </source>
</evidence>
<evidence type="ECO:0000259" key="3">
    <source>
        <dbReference type="PROSITE" id="PS50887"/>
    </source>
</evidence>
<dbReference type="PROSITE" id="PS50887">
    <property type="entry name" value="GGDEF"/>
    <property type="match status" value="1"/>
</dbReference>
<dbReference type="PANTHER" id="PTHR33121">
    <property type="entry name" value="CYCLIC DI-GMP PHOSPHODIESTERASE PDEF"/>
    <property type="match status" value="1"/>
</dbReference>
<dbReference type="InterPro" id="IPR000160">
    <property type="entry name" value="GGDEF_dom"/>
</dbReference>
<evidence type="ECO:0000259" key="2">
    <source>
        <dbReference type="PROSITE" id="PS50883"/>
    </source>
</evidence>
<evidence type="ECO:0000313" key="4">
    <source>
        <dbReference type="EMBL" id="GID52303.1"/>
    </source>
</evidence>
<feature type="transmembrane region" description="Helical" evidence="1">
    <location>
        <begin position="267"/>
        <end position="287"/>
    </location>
</feature>
<dbReference type="InterPro" id="IPR043128">
    <property type="entry name" value="Rev_trsase/Diguanyl_cyclase"/>
</dbReference>
<evidence type="ECO:0000256" key="1">
    <source>
        <dbReference type="SAM" id="Phobius"/>
    </source>
</evidence>
<feature type="transmembrane region" description="Helical" evidence="1">
    <location>
        <begin position="207"/>
        <end position="230"/>
    </location>
</feature>
<comment type="caution">
    <text evidence="4">The sequence shown here is derived from an EMBL/GenBank/DDBJ whole genome shotgun (WGS) entry which is preliminary data.</text>
</comment>
<dbReference type="InterPro" id="IPR050706">
    <property type="entry name" value="Cyclic-di-GMP_PDE-like"/>
</dbReference>
<feature type="domain" description="EAL" evidence="2">
    <location>
        <begin position="479"/>
        <end position="730"/>
    </location>
</feature>
<sequence length="735" mass="77750">MADVQIPRVPAWQYTLTGGVLAVLTARALDSTAFWLLLQTAGVMVLWRTANRHRCSWWLALAAVTAGLAVTAGWALYDGEPTNTPMGLSLAVPYSLLAAAAFQFGRRRRAGSAAEAGAVVLGLAMLAWSFIVLPYLGDPGYQQVDRSLALLYAVIDIALVGTALRNLTDPRRGPARLLAAAALTLVGAHLVYAATGSVGTGPFQPGGLCHLCVQLAWVFVVAAAVHPAAGQYRAGTARTGRAALIGMYTAAVAAPLLPALANPSVVVVVPALLTSGLSGLLLLRIVGLARLAGARAKQARESLREQQKLQEQLTYRAGHDALTGLANRDLLTERLNRAVAGDRPYALILCALDGFKDINDTYGHPVGDAVLRQVAGRLLLFAPQVDMVARIGGDEFGFLLGPETDSGQLAQQVVEAVGSAPFLVDDRRIPLTARAGVAGGVPGNDAVLSDADLALSAAKESGGGIARFDDSLRAEQTERARIAAGLRQAISDGSLFMHYQPVVDTASGRITGVEALMRWRQDGELIPPGEFIPVAEQTGLIGTIGARALRLACAQAAVWHRDHGLYLTVNVSTHQLRDPGFADSVLRILADTGLPAAALVLEITESVLIDASDTNVLGILRAYGIRIAIDDFGTGYSSLAYLHTLPVDILKIDQSFIRRHQDPPRPQDVSLTRAILELARSQDLLAVAEGVETAAQANLLRELDCPLVQGYHFGRPSAPEVIDVLLREAAVRTAA</sequence>
<keyword evidence="1" id="KW-0472">Membrane</keyword>
<proteinExistence type="predicted"/>
<organism evidence="4 5">
    <name type="scientific">Actinoplanes couchii</name>
    <dbReference type="NCBI Taxonomy" id="403638"/>
    <lineage>
        <taxon>Bacteria</taxon>
        <taxon>Bacillati</taxon>
        <taxon>Actinomycetota</taxon>
        <taxon>Actinomycetes</taxon>
        <taxon>Micromonosporales</taxon>
        <taxon>Micromonosporaceae</taxon>
        <taxon>Actinoplanes</taxon>
    </lineage>
</organism>
<dbReference type="EMBL" id="BOMG01000014">
    <property type="protein sequence ID" value="GID52303.1"/>
    <property type="molecule type" value="Genomic_DNA"/>
</dbReference>
<feature type="transmembrane region" description="Helical" evidence="1">
    <location>
        <begin position="177"/>
        <end position="195"/>
    </location>
</feature>
<dbReference type="NCBIfam" id="TIGR00254">
    <property type="entry name" value="GGDEF"/>
    <property type="match status" value="1"/>
</dbReference>
<feature type="domain" description="GGDEF" evidence="3">
    <location>
        <begin position="343"/>
        <end position="471"/>
    </location>
</feature>
<name>A0ABQ3X199_9ACTN</name>
<feature type="transmembrane region" description="Helical" evidence="1">
    <location>
        <begin position="57"/>
        <end position="77"/>
    </location>
</feature>
<feature type="transmembrane region" description="Helical" evidence="1">
    <location>
        <begin position="83"/>
        <end position="104"/>
    </location>
</feature>
<feature type="transmembrane region" description="Helical" evidence="1">
    <location>
        <begin position="242"/>
        <end position="261"/>
    </location>
</feature>
<accession>A0ABQ3X199</accession>
<dbReference type="PROSITE" id="PS50883">
    <property type="entry name" value="EAL"/>
    <property type="match status" value="1"/>
</dbReference>
<dbReference type="Pfam" id="PF00990">
    <property type="entry name" value="GGDEF"/>
    <property type="match status" value="1"/>
</dbReference>
<dbReference type="Gene3D" id="3.20.20.450">
    <property type="entry name" value="EAL domain"/>
    <property type="match status" value="1"/>
</dbReference>
<keyword evidence="5" id="KW-1185">Reference proteome</keyword>
<protein>
    <recommendedName>
        <fullName evidence="6">Diguanylate cyclase/phosphodiesterase</fullName>
    </recommendedName>
</protein>
<feature type="transmembrane region" description="Helical" evidence="1">
    <location>
        <begin position="116"/>
        <end position="136"/>
    </location>
</feature>
<dbReference type="SUPFAM" id="SSF141868">
    <property type="entry name" value="EAL domain-like"/>
    <property type="match status" value="1"/>
</dbReference>
<keyword evidence="1" id="KW-1133">Transmembrane helix</keyword>
<dbReference type="InterPro" id="IPR029787">
    <property type="entry name" value="Nucleotide_cyclase"/>
</dbReference>
<evidence type="ECO:0008006" key="6">
    <source>
        <dbReference type="Google" id="ProtNLM"/>
    </source>
</evidence>
<dbReference type="SMART" id="SM00267">
    <property type="entry name" value="GGDEF"/>
    <property type="match status" value="1"/>
</dbReference>
<keyword evidence="1" id="KW-0812">Transmembrane</keyword>
<dbReference type="CDD" id="cd01948">
    <property type="entry name" value="EAL"/>
    <property type="match status" value="1"/>
</dbReference>
<dbReference type="PANTHER" id="PTHR33121:SF70">
    <property type="entry name" value="SIGNALING PROTEIN YKOW"/>
    <property type="match status" value="1"/>
</dbReference>
<dbReference type="InterPro" id="IPR001633">
    <property type="entry name" value="EAL_dom"/>
</dbReference>
<dbReference type="SMART" id="SM00052">
    <property type="entry name" value="EAL"/>
    <property type="match status" value="1"/>
</dbReference>